<dbReference type="EMBL" id="MU154627">
    <property type="protein sequence ID" value="KAF9491060.1"/>
    <property type="molecule type" value="Genomic_DNA"/>
</dbReference>
<protein>
    <submittedName>
        <fullName evidence="1">Uncharacterized protein</fullName>
    </submittedName>
</protein>
<dbReference type="Proteomes" id="UP000807025">
    <property type="component" value="Unassembled WGS sequence"/>
</dbReference>
<evidence type="ECO:0000313" key="1">
    <source>
        <dbReference type="EMBL" id="KAF9491060.1"/>
    </source>
</evidence>
<name>A0A9P5ZP83_PLEER</name>
<keyword evidence="2" id="KW-1185">Reference proteome</keyword>
<reference evidence="1" key="1">
    <citation type="submission" date="2020-11" db="EMBL/GenBank/DDBJ databases">
        <authorList>
            <consortium name="DOE Joint Genome Institute"/>
            <person name="Ahrendt S."/>
            <person name="Riley R."/>
            <person name="Andreopoulos W."/>
            <person name="Labutti K."/>
            <person name="Pangilinan J."/>
            <person name="Ruiz-Duenas F.J."/>
            <person name="Barrasa J.M."/>
            <person name="Sanchez-Garcia M."/>
            <person name="Camarero S."/>
            <person name="Miyauchi S."/>
            <person name="Serrano A."/>
            <person name="Linde D."/>
            <person name="Babiker R."/>
            <person name="Drula E."/>
            <person name="Ayuso-Fernandez I."/>
            <person name="Pacheco R."/>
            <person name="Padilla G."/>
            <person name="Ferreira P."/>
            <person name="Barriuso J."/>
            <person name="Kellner H."/>
            <person name="Castanera R."/>
            <person name="Alfaro M."/>
            <person name="Ramirez L."/>
            <person name="Pisabarro A.G."/>
            <person name="Kuo A."/>
            <person name="Tritt A."/>
            <person name="Lipzen A."/>
            <person name="He G."/>
            <person name="Yan M."/>
            <person name="Ng V."/>
            <person name="Cullen D."/>
            <person name="Martin F."/>
            <person name="Rosso M.-N."/>
            <person name="Henrissat B."/>
            <person name="Hibbett D."/>
            <person name="Martinez A.T."/>
            <person name="Grigoriev I.V."/>
        </authorList>
    </citation>
    <scope>NUCLEOTIDE SEQUENCE</scope>
    <source>
        <strain evidence="1">ATCC 90797</strain>
    </source>
</reference>
<dbReference type="AlphaFoldDB" id="A0A9P5ZP83"/>
<comment type="caution">
    <text evidence="1">The sequence shown here is derived from an EMBL/GenBank/DDBJ whole genome shotgun (WGS) entry which is preliminary data.</text>
</comment>
<gene>
    <name evidence="1" type="ORF">BDN71DRAFT_104750</name>
</gene>
<proteinExistence type="predicted"/>
<evidence type="ECO:0000313" key="2">
    <source>
        <dbReference type="Proteomes" id="UP000807025"/>
    </source>
</evidence>
<accession>A0A9P5ZP83</accession>
<sequence>MQGGDLDILRALALVCHDLLPICCSLIHAAITIDEWGRPGVMPKESLRIYSGCPHLSQYVTDISFKLAWPKPTDTSSPSEVSLIPRLVVSSALPRLYIGLHKLEIGNVPSFDMLAIEAPSFRSLSVPYTIGNPIPRKCPFDITKLTLKHSPNPSWTGDIAFEPRQLIRLETLALQAQNWGIANYTARRCSSSCCNN</sequence>
<organism evidence="1 2">
    <name type="scientific">Pleurotus eryngii</name>
    <name type="common">Boletus of the steppes</name>
    <dbReference type="NCBI Taxonomy" id="5323"/>
    <lineage>
        <taxon>Eukaryota</taxon>
        <taxon>Fungi</taxon>
        <taxon>Dikarya</taxon>
        <taxon>Basidiomycota</taxon>
        <taxon>Agaricomycotina</taxon>
        <taxon>Agaricomycetes</taxon>
        <taxon>Agaricomycetidae</taxon>
        <taxon>Agaricales</taxon>
        <taxon>Pleurotineae</taxon>
        <taxon>Pleurotaceae</taxon>
        <taxon>Pleurotus</taxon>
    </lineage>
</organism>